<evidence type="ECO:0000313" key="2">
    <source>
        <dbReference type="EMBL" id="MBM6947324.1"/>
    </source>
</evidence>
<feature type="domain" description="Metallo-beta-lactamase" evidence="1">
    <location>
        <begin position="7"/>
        <end position="157"/>
    </location>
</feature>
<proteinExistence type="predicted"/>
<reference evidence="2" key="2">
    <citation type="journal article" date="2021" name="Sci. Rep.">
        <title>The distribution of antibiotic resistance genes in chicken gut microbiota commensals.</title>
        <authorList>
            <person name="Juricova H."/>
            <person name="Matiasovicova J."/>
            <person name="Kubasova T."/>
            <person name="Cejkova D."/>
            <person name="Rychlik I."/>
        </authorList>
    </citation>
    <scope>NUCLEOTIDE SEQUENCE</scope>
    <source>
        <strain evidence="2">An582</strain>
    </source>
</reference>
<gene>
    <name evidence="2" type="ORF">H6A20_01425</name>
</gene>
<organism evidence="2 3">
    <name type="scientific">Mordavella massiliensis</name>
    <dbReference type="NCBI Taxonomy" id="1871024"/>
    <lineage>
        <taxon>Bacteria</taxon>
        <taxon>Bacillati</taxon>
        <taxon>Bacillota</taxon>
        <taxon>Clostridia</taxon>
        <taxon>Eubacteriales</taxon>
        <taxon>Clostridiaceae</taxon>
        <taxon>Mordavella</taxon>
    </lineage>
</organism>
<evidence type="ECO:0000259" key="1">
    <source>
        <dbReference type="SMART" id="SM00849"/>
    </source>
</evidence>
<accession>A0A938X8T6</accession>
<dbReference type="InterPro" id="IPR001279">
    <property type="entry name" value="Metallo-B-lactamas"/>
</dbReference>
<dbReference type="PANTHER" id="PTHR42967:SF1">
    <property type="entry name" value="MBL FOLD METALLO-HYDROLASE"/>
    <property type="match status" value="1"/>
</dbReference>
<comment type="caution">
    <text evidence="2">The sequence shown here is derived from an EMBL/GenBank/DDBJ whole genome shotgun (WGS) entry which is preliminary data.</text>
</comment>
<name>A0A938X8T6_9CLOT</name>
<dbReference type="SUPFAM" id="SSF56281">
    <property type="entry name" value="Metallo-hydrolase/oxidoreductase"/>
    <property type="match status" value="1"/>
</dbReference>
<dbReference type="Proteomes" id="UP000705508">
    <property type="component" value="Unassembled WGS sequence"/>
</dbReference>
<dbReference type="InterPro" id="IPR036866">
    <property type="entry name" value="RibonucZ/Hydroxyglut_hydro"/>
</dbReference>
<evidence type="ECO:0000313" key="3">
    <source>
        <dbReference type="Proteomes" id="UP000705508"/>
    </source>
</evidence>
<protein>
    <submittedName>
        <fullName evidence="2">MBL fold metallo-hydrolase</fullName>
    </submittedName>
</protein>
<dbReference type="Gene3D" id="3.60.15.10">
    <property type="entry name" value="Ribonuclease Z/Hydroxyacylglutathione hydrolase-like"/>
    <property type="match status" value="1"/>
</dbReference>
<dbReference type="RefSeq" id="WP_204905384.1">
    <property type="nucleotide sequence ID" value="NZ_JACJKS010000002.1"/>
</dbReference>
<dbReference type="EMBL" id="JACJKS010000002">
    <property type="protein sequence ID" value="MBM6947324.1"/>
    <property type="molecule type" value="Genomic_DNA"/>
</dbReference>
<dbReference type="AlphaFoldDB" id="A0A938X8T6"/>
<dbReference type="SMART" id="SM00849">
    <property type="entry name" value="Lactamase_B"/>
    <property type="match status" value="1"/>
</dbReference>
<dbReference type="Pfam" id="PF13483">
    <property type="entry name" value="Lactamase_B_3"/>
    <property type="match status" value="1"/>
</dbReference>
<sequence>MKITYIQHSGFAVELDDRVLIFDYYRGALPEFDREKEVWVFASHAHYDHFQPCIFAWAERFPRIFYVLSSDIRIPERDVFRMRPGQQICAGTDGGRIRVEALRSTDEGVAFLVRTKERTIYHAGDLNWWHWEEESDRYNALMEKAYKKEIGKLAGVHIDAAFVPVDPRLGAQYHWGLDWFMRQTDTDLVFPMHMQGRYDLYDRLMEEPVAAGYRGKIAHITGEGQVFAV</sequence>
<dbReference type="PANTHER" id="PTHR42967">
    <property type="entry name" value="METAL DEPENDENT HYDROLASE"/>
    <property type="match status" value="1"/>
</dbReference>
<reference evidence="2" key="1">
    <citation type="submission" date="2020-08" db="EMBL/GenBank/DDBJ databases">
        <authorList>
            <person name="Cejkova D."/>
            <person name="Kubasova T."/>
            <person name="Jahodarova E."/>
            <person name="Rychlik I."/>
        </authorList>
    </citation>
    <scope>NUCLEOTIDE SEQUENCE</scope>
    <source>
        <strain evidence="2">An582</strain>
    </source>
</reference>